<evidence type="ECO:0000259" key="2">
    <source>
        <dbReference type="Pfam" id="PF20250"/>
    </source>
</evidence>
<name>A0A1H8HQ52_9BACI</name>
<dbReference type="PANTHER" id="PTHR38032:SF1">
    <property type="entry name" value="RNA-BINDING PROTEIN KHPB N-TERMINAL DOMAIN-CONTAINING PROTEIN"/>
    <property type="match status" value="1"/>
</dbReference>
<evidence type="ECO:0000256" key="1">
    <source>
        <dbReference type="SAM" id="Coils"/>
    </source>
</evidence>
<organism evidence="3 4">
    <name type="scientific">Amphibacillus marinus</name>
    <dbReference type="NCBI Taxonomy" id="872970"/>
    <lineage>
        <taxon>Bacteria</taxon>
        <taxon>Bacillati</taxon>
        <taxon>Bacillota</taxon>
        <taxon>Bacilli</taxon>
        <taxon>Bacillales</taxon>
        <taxon>Bacillaceae</taxon>
        <taxon>Amphibacillus</taxon>
    </lineage>
</organism>
<dbReference type="InterPro" id="IPR046865">
    <property type="entry name" value="FapA_b_solenoid"/>
</dbReference>
<dbReference type="EMBL" id="FODJ01000001">
    <property type="protein sequence ID" value="SEN57838.1"/>
    <property type="molecule type" value="Genomic_DNA"/>
</dbReference>
<dbReference type="OrthoDB" id="9816426at2"/>
<accession>A0A1H8HQ52</accession>
<keyword evidence="1" id="KW-0175">Coiled coil</keyword>
<dbReference type="Pfam" id="PF20250">
    <property type="entry name" value="FapA_N"/>
    <property type="match status" value="1"/>
</dbReference>
<keyword evidence="4" id="KW-1185">Reference proteome</keyword>
<evidence type="ECO:0000313" key="4">
    <source>
        <dbReference type="Proteomes" id="UP000199300"/>
    </source>
</evidence>
<dbReference type="STRING" id="872970.SAMN04488134_101401"/>
<dbReference type="PANTHER" id="PTHR38032">
    <property type="entry name" value="POLYMERASE-RELATED"/>
    <property type="match status" value="1"/>
</dbReference>
<proteinExistence type="predicted"/>
<feature type="coiled-coil region" evidence="1">
    <location>
        <begin position="343"/>
        <end position="411"/>
    </location>
</feature>
<reference evidence="3 4" key="1">
    <citation type="submission" date="2016-10" db="EMBL/GenBank/DDBJ databases">
        <authorList>
            <person name="de Groot N.N."/>
        </authorList>
    </citation>
    <scope>NUCLEOTIDE SEQUENCE [LARGE SCALE GENOMIC DNA]</scope>
    <source>
        <strain evidence="3 4">CGMCC 1.10434</strain>
    </source>
</reference>
<dbReference type="Proteomes" id="UP000199300">
    <property type="component" value="Unassembled WGS sequence"/>
</dbReference>
<sequence>MSDLNQYFEILISEDYMYASIQLKEEYDPAEIDEAMIDQWLKREKILFGIDRSVVKQLATGTNFNMFPVRIATGIDTIDGQDGTIDFVCDQEGFFDEGEKRNFRDVKKIPALNEDELIARITLPTKGITGENILGKKMPARNGKPIKLKAGKNVRFDSEKNAFFSTTIGKLSVDRSKINVFNTYELNEDLSMLTGNIKFAGSVLVRGNVPDGFSVQADGDIFIYGLVEAGHLEAGGNVEVSEGIVGLQKGSIKAGGDVNIGYVNQAKIEAEQNINVRNTIMHSHCVAKGRIICQNGQIIGGTNSAGQSIEAKDVGNRMDTKTEVAIGVNQQKATMENKLFEAKFTLKQELEKLELIGKRLQEKAKQSELSAKEKILLLKQRNSQQVTEDKLTRIENQLERLNVQIGDENKARLIVKGSLYPNVDLRFGKYQRTTEQCYKYSQAFIEDGEIRIVSL</sequence>
<dbReference type="Pfam" id="PF03961">
    <property type="entry name" value="FapA"/>
    <property type="match status" value="1"/>
</dbReference>
<dbReference type="SUPFAM" id="SSF63848">
    <property type="entry name" value="Cell-division inhibitor MinC, C-terminal domain"/>
    <property type="match status" value="1"/>
</dbReference>
<dbReference type="GO" id="GO:0000902">
    <property type="term" value="P:cell morphogenesis"/>
    <property type="evidence" value="ECO:0007669"/>
    <property type="project" value="InterPro"/>
</dbReference>
<gene>
    <name evidence="3" type="ORF">SAMN04488134_101401</name>
</gene>
<dbReference type="AlphaFoldDB" id="A0A1H8HQ52"/>
<dbReference type="InterPro" id="IPR046866">
    <property type="entry name" value="FapA_N"/>
</dbReference>
<feature type="domain" description="Flagellar Assembly Protein A N-terminal region" evidence="2">
    <location>
        <begin position="8"/>
        <end position="174"/>
    </location>
</feature>
<dbReference type="RefSeq" id="WP_091494218.1">
    <property type="nucleotide sequence ID" value="NZ_FODJ01000001.1"/>
</dbReference>
<dbReference type="InterPro" id="IPR036145">
    <property type="entry name" value="MinC_C_sf"/>
</dbReference>
<dbReference type="InterPro" id="IPR005646">
    <property type="entry name" value="FapA"/>
</dbReference>
<evidence type="ECO:0000313" key="3">
    <source>
        <dbReference type="EMBL" id="SEN57838.1"/>
    </source>
</evidence>
<protein>
    <recommendedName>
        <fullName evidence="2">Flagellar Assembly Protein A N-terminal region domain-containing protein</fullName>
    </recommendedName>
</protein>